<reference evidence="1" key="1">
    <citation type="journal article" date="2021" name="Proc. Natl. Acad. Sci. U.S.A.">
        <title>A Catalog of Tens of Thousands of Viruses from Human Metagenomes Reveals Hidden Associations with Chronic Diseases.</title>
        <authorList>
            <person name="Tisza M.J."/>
            <person name="Buck C.B."/>
        </authorList>
    </citation>
    <scope>NUCLEOTIDE SEQUENCE</scope>
    <source>
        <strain evidence="1">CtAgr11</strain>
    </source>
</reference>
<dbReference type="EMBL" id="BK059108">
    <property type="protein sequence ID" value="DAE31423.1"/>
    <property type="molecule type" value="Genomic_DNA"/>
</dbReference>
<name>A0A8S5RJ82_9VIRU</name>
<protein>
    <submittedName>
        <fullName evidence="1">Uncharacterized protein</fullName>
    </submittedName>
</protein>
<organism evidence="1">
    <name type="scientific">Virus sp. ctAgr11</name>
    <dbReference type="NCBI Taxonomy" id="2825800"/>
    <lineage>
        <taxon>Viruses</taxon>
    </lineage>
</organism>
<accession>A0A8S5RJ82</accession>
<evidence type="ECO:0000313" key="1">
    <source>
        <dbReference type="EMBL" id="DAE31423.1"/>
    </source>
</evidence>
<proteinExistence type="predicted"/>
<sequence length="31" mass="3854">MPRHDKKRPPAMKERDELCPLHECWRLVKRP</sequence>